<dbReference type="RefSeq" id="XP_066802966.1">
    <property type="nucleotide sequence ID" value="XM_066946574.1"/>
</dbReference>
<evidence type="ECO:0000256" key="4">
    <source>
        <dbReference type="ARBA" id="ARBA00022691"/>
    </source>
</evidence>
<keyword evidence="1" id="KW-0963">Cytoplasm</keyword>
<evidence type="ECO:0000256" key="5">
    <source>
        <dbReference type="SAM" id="MobiDB-lite"/>
    </source>
</evidence>
<evidence type="ECO:0000256" key="2">
    <source>
        <dbReference type="ARBA" id="ARBA00022603"/>
    </source>
</evidence>
<dbReference type="InterPro" id="IPR019410">
    <property type="entry name" value="Methyltransf_16"/>
</dbReference>
<dbReference type="GO" id="GO:0008757">
    <property type="term" value="F:S-adenosylmethionine-dependent methyltransferase activity"/>
    <property type="evidence" value="ECO:0007669"/>
    <property type="project" value="UniProtKB-ARBA"/>
</dbReference>
<dbReference type="GO" id="GO:0005737">
    <property type="term" value="C:cytoplasm"/>
    <property type="evidence" value="ECO:0007669"/>
    <property type="project" value="TreeGrafter"/>
</dbReference>
<gene>
    <name evidence="6" type="ORF">IAR55_003467</name>
</gene>
<proteinExistence type="predicted"/>
<dbReference type="AlphaFoldDB" id="A0AAW0YWZ5"/>
<dbReference type="InterPro" id="IPR025784">
    <property type="entry name" value="EFM7"/>
</dbReference>
<feature type="compositionally biased region" description="Polar residues" evidence="5">
    <location>
        <begin position="1"/>
        <end position="24"/>
    </location>
</feature>
<evidence type="ECO:0000313" key="7">
    <source>
        <dbReference type="Proteomes" id="UP001388673"/>
    </source>
</evidence>
<keyword evidence="3" id="KW-0808">Transferase</keyword>
<keyword evidence="2" id="KW-0489">Methyltransferase</keyword>
<dbReference type="Pfam" id="PF10294">
    <property type="entry name" value="Methyltransf_16"/>
    <property type="match status" value="1"/>
</dbReference>
<feature type="region of interest" description="Disordered" evidence="5">
    <location>
        <begin position="1"/>
        <end position="27"/>
    </location>
</feature>
<accession>A0AAW0YWZ5</accession>
<dbReference type="SUPFAM" id="SSF53335">
    <property type="entry name" value="S-adenosyl-L-methionine-dependent methyltransferases"/>
    <property type="match status" value="1"/>
</dbReference>
<dbReference type="PANTHER" id="PTHR14614:SF10">
    <property type="entry name" value="PROTEIN N-TERMINAL AND LYSINE N-METHYLTRANSFERASE EFM7"/>
    <property type="match status" value="1"/>
</dbReference>
<protein>
    <recommendedName>
        <fullName evidence="8">Elongation factor methyltransferase 7</fullName>
    </recommendedName>
</protein>
<sequence>MSAPSSSQKLGESSSPRQRTVQAQSDDEEFLGLDDLLPAESPVPAPFSFSTYEIPEDVHIDLDEARGRQLILRLVGNHPLWGHHLWNTARCLSTYLLRTPDLTKGRRVLELGAGAGLPSIVCALAESHYTLVTDYPDNSLIGNMEYNVDINVEGERRERIGVAGHVWGHNVQPLLDHLPGSEQYDLLILSDLVFNHSQHDALIKTVEATLTHDETRDPCILVFFSHHRPHLAHADMAFFPRLAESGSGWAYEEIVAEWTGPMFEEDPGDARVRGTVHGWRAWRIRAGEEKGERPSRVL</sequence>
<dbReference type="GeneID" id="92180725"/>
<dbReference type="PANTHER" id="PTHR14614">
    <property type="entry name" value="HEPATOCELLULAR CARCINOMA-ASSOCIATED ANTIGEN"/>
    <property type="match status" value="1"/>
</dbReference>
<reference evidence="6 7" key="1">
    <citation type="journal article" date="2024" name="bioRxiv">
        <title>Comparative genomics of Cryptococcus and Kwoniella reveals pathogenesis evolution and contrasting karyotype dynamics via intercentromeric recombination or chromosome fusion.</title>
        <authorList>
            <person name="Coelho M.A."/>
            <person name="David-Palma M."/>
            <person name="Shea T."/>
            <person name="Bowers K."/>
            <person name="McGinley-Smith S."/>
            <person name="Mohammad A.W."/>
            <person name="Gnirke A."/>
            <person name="Yurkov A.M."/>
            <person name="Nowrousian M."/>
            <person name="Sun S."/>
            <person name="Cuomo C.A."/>
            <person name="Heitman J."/>
        </authorList>
    </citation>
    <scope>NUCLEOTIDE SEQUENCE [LARGE SCALE GENOMIC DNA]</scope>
    <source>
        <strain evidence="6 7">CBS 13917</strain>
    </source>
</reference>
<dbReference type="EMBL" id="JBCAWK010000006">
    <property type="protein sequence ID" value="KAK8854728.1"/>
    <property type="molecule type" value="Genomic_DNA"/>
</dbReference>
<evidence type="ECO:0008006" key="8">
    <source>
        <dbReference type="Google" id="ProtNLM"/>
    </source>
</evidence>
<dbReference type="InterPro" id="IPR029063">
    <property type="entry name" value="SAM-dependent_MTases_sf"/>
</dbReference>
<keyword evidence="7" id="KW-1185">Reference proteome</keyword>
<evidence type="ECO:0000256" key="3">
    <source>
        <dbReference type="ARBA" id="ARBA00022679"/>
    </source>
</evidence>
<dbReference type="Proteomes" id="UP001388673">
    <property type="component" value="Unassembled WGS sequence"/>
</dbReference>
<comment type="caution">
    <text evidence="6">The sequence shown here is derived from an EMBL/GenBank/DDBJ whole genome shotgun (WGS) entry which is preliminary data.</text>
</comment>
<dbReference type="Gene3D" id="3.40.50.150">
    <property type="entry name" value="Vaccinia Virus protein VP39"/>
    <property type="match status" value="1"/>
</dbReference>
<dbReference type="PROSITE" id="PS51560">
    <property type="entry name" value="SAM_MT_NNT1"/>
    <property type="match status" value="1"/>
</dbReference>
<name>A0AAW0YWZ5_9TREE</name>
<dbReference type="GO" id="GO:0032259">
    <property type="term" value="P:methylation"/>
    <property type="evidence" value="ECO:0007669"/>
    <property type="project" value="UniProtKB-KW"/>
</dbReference>
<evidence type="ECO:0000256" key="1">
    <source>
        <dbReference type="ARBA" id="ARBA00022490"/>
    </source>
</evidence>
<evidence type="ECO:0000313" key="6">
    <source>
        <dbReference type="EMBL" id="KAK8854728.1"/>
    </source>
</evidence>
<organism evidence="6 7">
    <name type="scientific">Kwoniella newhampshirensis</name>
    <dbReference type="NCBI Taxonomy" id="1651941"/>
    <lineage>
        <taxon>Eukaryota</taxon>
        <taxon>Fungi</taxon>
        <taxon>Dikarya</taxon>
        <taxon>Basidiomycota</taxon>
        <taxon>Agaricomycotina</taxon>
        <taxon>Tremellomycetes</taxon>
        <taxon>Tremellales</taxon>
        <taxon>Cryptococcaceae</taxon>
        <taxon>Kwoniella</taxon>
    </lineage>
</organism>
<dbReference type="KEGG" id="kne:92180725"/>
<keyword evidence="4" id="KW-0949">S-adenosyl-L-methionine</keyword>